<dbReference type="PANTHER" id="PTHR45080:SF8">
    <property type="entry name" value="IG-LIKE DOMAIN-CONTAINING PROTEIN"/>
    <property type="match status" value="1"/>
</dbReference>
<gene>
    <name evidence="4" type="ORF">ACJMK2_008740</name>
</gene>
<dbReference type="EMBL" id="JBJQND010000011">
    <property type="protein sequence ID" value="KAL3862794.1"/>
    <property type="molecule type" value="Genomic_DNA"/>
</dbReference>
<keyword evidence="2" id="KW-1015">Disulfide bond</keyword>
<feature type="domain" description="Ig-like" evidence="3">
    <location>
        <begin position="2"/>
        <end position="87"/>
    </location>
</feature>
<dbReference type="InterPro" id="IPR050958">
    <property type="entry name" value="Cell_Adh-Cytoskel_Orgn"/>
</dbReference>
<reference evidence="4 5" key="1">
    <citation type="submission" date="2024-11" db="EMBL/GenBank/DDBJ databases">
        <title>Chromosome-level genome assembly of the freshwater bivalve Anodonta woodiana.</title>
        <authorList>
            <person name="Chen X."/>
        </authorList>
    </citation>
    <scope>NUCLEOTIDE SEQUENCE [LARGE SCALE GENOMIC DNA]</scope>
    <source>
        <strain evidence="4">MN2024</strain>
        <tissue evidence="4">Gills</tissue>
    </source>
</reference>
<dbReference type="PANTHER" id="PTHR45080">
    <property type="entry name" value="CONTACTIN 5"/>
    <property type="match status" value="1"/>
</dbReference>
<sequence length="191" mass="21094">GADIITLTVAEGNTVNENTTATLGCLVDSNPKSNISWIKQGILGTLQTNVFVHESQLIIEHAECLDTSNYTCNARNGVGQPVERHVQLYVTCHPRTDFRSPPLTTVYSKRYGNTSLNYKVISFPEPIFNWSFIGNGSESRSLPDSAYQLDSGLQSVLIFTNLSINDFGFYRVKANNTLPISAMEVFQLIPA</sequence>
<evidence type="ECO:0000313" key="4">
    <source>
        <dbReference type="EMBL" id="KAL3862794.1"/>
    </source>
</evidence>
<organism evidence="4 5">
    <name type="scientific">Sinanodonta woodiana</name>
    <name type="common">Chinese pond mussel</name>
    <name type="synonym">Anodonta woodiana</name>
    <dbReference type="NCBI Taxonomy" id="1069815"/>
    <lineage>
        <taxon>Eukaryota</taxon>
        <taxon>Metazoa</taxon>
        <taxon>Spiralia</taxon>
        <taxon>Lophotrochozoa</taxon>
        <taxon>Mollusca</taxon>
        <taxon>Bivalvia</taxon>
        <taxon>Autobranchia</taxon>
        <taxon>Heteroconchia</taxon>
        <taxon>Palaeoheterodonta</taxon>
        <taxon>Unionida</taxon>
        <taxon>Unionoidea</taxon>
        <taxon>Unionidae</taxon>
        <taxon>Unioninae</taxon>
        <taxon>Sinanodonta</taxon>
    </lineage>
</organism>
<feature type="non-terminal residue" evidence="4">
    <location>
        <position position="1"/>
    </location>
</feature>
<protein>
    <recommendedName>
        <fullName evidence="3">Ig-like domain-containing protein</fullName>
    </recommendedName>
</protein>
<dbReference type="Gene3D" id="2.60.40.10">
    <property type="entry name" value="Immunoglobulins"/>
    <property type="match status" value="2"/>
</dbReference>
<keyword evidence="1" id="KW-0732">Signal</keyword>
<comment type="caution">
    <text evidence="4">The sequence shown here is derived from an EMBL/GenBank/DDBJ whole genome shotgun (WGS) entry which is preliminary data.</text>
</comment>
<evidence type="ECO:0000259" key="3">
    <source>
        <dbReference type="PROSITE" id="PS50835"/>
    </source>
</evidence>
<evidence type="ECO:0000313" key="5">
    <source>
        <dbReference type="Proteomes" id="UP001634394"/>
    </source>
</evidence>
<feature type="non-terminal residue" evidence="4">
    <location>
        <position position="191"/>
    </location>
</feature>
<name>A0ABD3VMJ0_SINWO</name>
<accession>A0ABD3VMJ0</accession>
<dbReference type="Proteomes" id="UP001634394">
    <property type="component" value="Unassembled WGS sequence"/>
</dbReference>
<dbReference type="InterPro" id="IPR003598">
    <property type="entry name" value="Ig_sub2"/>
</dbReference>
<dbReference type="SUPFAM" id="SSF48726">
    <property type="entry name" value="Immunoglobulin"/>
    <property type="match status" value="2"/>
</dbReference>
<proteinExistence type="predicted"/>
<dbReference type="PROSITE" id="PS50835">
    <property type="entry name" value="IG_LIKE"/>
    <property type="match status" value="1"/>
</dbReference>
<evidence type="ECO:0000256" key="1">
    <source>
        <dbReference type="ARBA" id="ARBA00022729"/>
    </source>
</evidence>
<dbReference type="InterPro" id="IPR013783">
    <property type="entry name" value="Ig-like_fold"/>
</dbReference>
<evidence type="ECO:0000256" key="2">
    <source>
        <dbReference type="ARBA" id="ARBA00023157"/>
    </source>
</evidence>
<dbReference type="InterPro" id="IPR007110">
    <property type="entry name" value="Ig-like_dom"/>
</dbReference>
<dbReference type="InterPro" id="IPR036179">
    <property type="entry name" value="Ig-like_dom_sf"/>
</dbReference>
<dbReference type="InterPro" id="IPR003599">
    <property type="entry name" value="Ig_sub"/>
</dbReference>
<dbReference type="SMART" id="SM00409">
    <property type="entry name" value="IG"/>
    <property type="match status" value="1"/>
</dbReference>
<dbReference type="SMART" id="SM00408">
    <property type="entry name" value="IGc2"/>
    <property type="match status" value="1"/>
</dbReference>
<dbReference type="AlphaFoldDB" id="A0ABD3VMJ0"/>
<dbReference type="Pfam" id="PF13927">
    <property type="entry name" value="Ig_3"/>
    <property type="match status" value="1"/>
</dbReference>
<keyword evidence="5" id="KW-1185">Reference proteome</keyword>